<dbReference type="EMBL" id="JAAVMX010000012">
    <property type="protein sequence ID" value="KAF4504014.1"/>
    <property type="molecule type" value="Genomic_DNA"/>
</dbReference>
<sequence length="129" mass="14368">MELSLDNCASKPLRAAVDQLETCISALSSDPPRLKEASEGACWLQFWAAGNDCLILHNKVLWVRDQGAKLLEEEREATRRAHADGDAKTVKEARNWRPSRETVGAMRAMAKLALLDAKRLARESKPGRE</sequence>
<dbReference type="AlphaFoldDB" id="A0A8H4LRD3"/>
<evidence type="ECO:0000313" key="1">
    <source>
        <dbReference type="EMBL" id="KAF4504014.1"/>
    </source>
</evidence>
<dbReference type="Proteomes" id="UP000557566">
    <property type="component" value="Unassembled WGS sequence"/>
</dbReference>
<organism evidence="1 2">
    <name type="scientific">Ophiocordyceps sinensis</name>
    <dbReference type="NCBI Taxonomy" id="72228"/>
    <lineage>
        <taxon>Eukaryota</taxon>
        <taxon>Fungi</taxon>
        <taxon>Dikarya</taxon>
        <taxon>Ascomycota</taxon>
        <taxon>Pezizomycotina</taxon>
        <taxon>Sordariomycetes</taxon>
        <taxon>Hypocreomycetidae</taxon>
        <taxon>Hypocreales</taxon>
        <taxon>Ophiocordycipitaceae</taxon>
        <taxon>Ophiocordyceps</taxon>
    </lineage>
</organism>
<evidence type="ECO:0000313" key="2">
    <source>
        <dbReference type="Proteomes" id="UP000557566"/>
    </source>
</evidence>
<name>A0A8H4LRD3_9HYPO</name>
<comment type="caution">
    <text evidence="1">The sequence shown here is derived from an EMBL/GenBank/DDBJ whole genome shotgun (WGS) entry which is preliminary data.</text>
</comment>
<reference evidence="1 2" key="1">
    <citation type="journal article" date="2020" name="Genome Biol. Evol.">
        <title>A new high-quality draft genome assembly of the Chinese cordyceps Ophiocordyceps sinensis.</title>
        <authorList>
            <person name="Shu R."/>
            <person name="Zhang J."/>
            <person name="Meng Q."/>
            <person name="Zhang H."/>
            <person name="Zhou G."/>
            <person name="Li M."/>
            <person name="Wu P."/>
            <person name="Zhao Y."/>
            <person name="Chen C."/>
            <person name="Qin Q."/>
        </authorList>
    </citation>
    <scope>NUCLEOTIDE SEQUENCE [LARGE SCALE GENOMIC DNA]</scope>
    <source>
        <strain evidence="1 2">IOZ07</strain>
    </source>
</reference>
<proteinExistence type="predicted"/>
<accession>A0A8H4LRD3</accession>
<protein>
    <submittedName>
        <fullName evidence="1">Uncharacterized protein</fullName>
    </submittedName>
</protein>
<keyword evidence="2" id="KW-1185">Reference proteome</keyword>
<gene>
    <name evidence="1" type="ORF">G6O67_008636</name>
</gene>